<organism evidence="3 4">
    <name type="scientific">Aspergillus puulaauensis</name>
    <dbReference type="NCBI Taxonomy" id="1220207"/>
    <lineage>
        <taxon>Eukaryota</taxon>
        <taxon>Fungi</taxon>
        <taxon>Dikarya</taxon>
        <taxon>Ascomycota</taxon>
        <taxon>Pezizomycotina</taxon>
        <taxon>Eurotiomycetes</taxon>
        <taxon>Eurotiomycetidae</taxon>
        <taxon>Eurotiales</taxon>
        <taxon>Aspergillaceae</taxon>
        <taxon>Aspergillus</taxon>
    </lineage>
</organism>
<evidence type="ECO:0000256" key="2">
    <source>
        <dbReference type="SAM" id="Phobius"/>
    </source>
</evidence>
<feature type="transmembrane region" description="Helical" evidence="2">
    <location>
        <begin position="94"/>
        <end position="114"/>
    </location>
</feature>
<reference evidence="3" key="1">
    <citation type="submission" date="2021-01" db="EMBL/GenBank/DDBJ databases">
        <authorList>
            <consortium name="Aspergillus puulaauensis MK2 genome sequencing consortium"/>
            <person name="Kazuki M."/>
            <person name="Futagami T."/>
        </authorList>
    </citation>
    <scope>NUCLEOTIDE SEQUENCE</scope>
    <source>
        <strain evidence="3">MK2</strain>
    </source>
</reference>
<evidence type="ECO:0000313" key="3">
    <source>
        <dbReference type="EMBL" id="BCS28278.1"/>
    </source>
</evidence>
<evidence type="ECO:0000313" key="4">
    <source>
        <dbReference type="Proteomes" id="UP000654913"/>
    </source>
</evidence>
<dbReference type="PANTHER" id="PTHR35179">
    <property type="entry name" value="PROTEIN CBG02620"/>
    <property type="match status" value="1"/>
</dbReference>
<keyword evidence="2" id="KW-0472">Membrane</keyword>
<dbReference type="PANTHER" id="PTHR35179:SF1">
    <property type="entry name" value="INTEGRAL MEMBRANE PROTEIN"/>
    <property type="match status" value="1"/>
</dbReference>
<feature type="region of interest" description="Disordered" evidence="1">
    <location>
        <begin position="228"/>
        <end position="325"/>
    </location>
</feature>
<keyword evidence="4" id="KW-1185">Reference proteome</keyword>
<reference evidence="3" key="2">
    <citation type="submission" date="2021-02" db="EMBL/GenBank/DDBJ databases">
        <title>Aspergillus puulaauensis MK2 genome sequence.</title>
        <authorList>
            <person name="Futagami T."/>
            <person name="Mori K."/>
            <person name="Kadooka C."/>
            <person name="Tanaka T."/>
        </authorList>
    </citation>
    <scope>NUCLEOTIDE SEQUENCE</scope>
    <source>
        <strain evidence="3">MK2</strain>
    </source>
</reference>
<feature type="transmembrane region" description="Helical" evidence="2">
    <location>
        <begin position="21"/>
        <end position="39"/>
    </location>
</feature>
<feature type="compositionally biased region" description="Basic and acidic residues" evidence="1">
    <location>
        <begin position="258"/>
        <end position="274"/>
    </location>
</feature>
<dbReference type="Proteomes" id="UP000654913">
    <property type="component" value="Chromosome 6"/>
</dbReference>
<gene>
    <name evidence="3" type="ORF">APUU_61326S</name>
</gene>
<proteinExistence type="predicted"/>
<evidence type="ECO:0000256" key="1">
    <source>
        <dbReference type="SAM" id="MobiDB-lite"/>
    </source>
</evidence>
<feature type="transmembrane region" description="Helical" evidence="2">
    <location>
        <begin position="59"/>
        <end position="82"/>
    </location>
</feature>
<feature type="compositionally biased region" description="Polar residues" evidence="1">
    <location>
        <begin position="240"/>
        <end position="257"/>
    </location>
</feature>
<feature type="compositionally biased region" description="Basic and acidic residues" evidence="1">
    <location>
        <begin position="311"/>
        <end position="325"/>
    </location>
</feature>
<keyword evidence="2" id="KW-0812">Transmembrane</keyword>
<accession>A0A7R7XWI9</accession>
<feature type="transmembrane region" description="Helical" evidence="2">
    <location>
        <begin position="134"/>
        <end position="151"/>
    </location>
</feature>
<keyword evidence="2" id="KW-1133">Transmembrane helix</keyword>
<evidence type="ECO:0008006" key="5">
    <source>
        <dbReference type="Google" id="ProtNLM"/>
    </source>
</evidence>
<dbReference type="KEGG" id="apuu:APUU_61326S"/>
<dbReference type="AlphaFoldDB" id="A0A7R7XWI9"/>
<dbReference type="OrthoDB" id="3205825at2759"/>
<protein>
    <recommendedName>
        <fullName evidence="5">Integral membrane protein</fullName>
    </recommendedName>
</protein>
<name>A0A7R7XWI9_9EURO</name>
<sequence>MESVIRQTLQIYKRTHRVLHEYLWLIWLESLVNVIFSVTTRLQLDGVIPGSHAYYAGEMTLWALQTQLLSQIIANRIALIMVSRRKALQLRWGLLIAIGVVNIAVGFIWTPAHLSTASDFQVHLNLIFEYCEKAFFLLLDLSLNLYFLYLVRFRLIADGLVKYWTLYNFNIGFVVISTVMDSLLLGLLALPDKFTYVQFAPVTYTVKLYLELKMAQLISKVVRRSMNRVDSSSSPPGSSHRTPLSRSYNPRNFSKRTATTDHYDNYDREAHEMNTHISAGREGGSGRSSSRTRGHEDREGIVKTVTTVVEAESREGSEEGLRASH</sequence>
<dbReference type="GeneID" id="64978275"/>
<dbReference type="EMBL" id="AP024448">
    <property type="protein sequence ID" value="BCS28278.1"/>
    <property type="molecule type" value="Genomic_DNA"/>
</dbReference>
<dbReference type="RefSeq" id="XP_041560464.1">
    <property type="nucleotide sequence ID" value="XM_041694655.1"/>
</dbReference>
<feature type="transmembrane region" description="Helical" evidence="2">
    <location>
        <begin position="163"/>
        <end position="188"/>
    </location>
</feature>